<dbReference type="Proteomes" id="UP001138780">
    <property type="component" value="Unassembled WGS sequence"/>
</dbReference>
<evidence type="ECO:0000313" key="6">
    <source>
        <dbReference type="Proteomes" id="UP000676511"/>
    </source>
</evidence>
<accession>A0A9X0WQC8</accession>
<dbReference type="InterPro" id="IPR009057">
    <property type="entry name" value="Homeodomain-like_sf"/>
</dbReference>
<reference evidence="5 6" key="2">
    <citation type="submission" date="2021-03" db="EMBL/GenBank/DDBJ databases">
        <title>Human Oral Microbial Genomes.</title>
        <authorList>
            <person name="Johnston C.D."/>
            <person name="Chen T."/>
            <person name="Dewhirst F.E."/>
        </authorList>
    </citation>
    <scope>NUCLEOTIDE SEQUENCE [LARGE SCALE GENOMIC DNA]</scope>
    <source>
        <strain evidence="5 6">CCUG 66490</strain>
    </source>
</reference>
<dbReference type="PRINTS" id="PR00455">
    <property type="entry name" value="HTHTETR"/>
</dbReference>
<evidence type="ECO:0000256" key="2">
    <source>
        <dbReference type="PROSITE-ProRule" id="PRU00335"/>
    </source>
</evidence>
<dbReference type="InterPro" id="IPR050624">
    <property type="entry name" value="HTH-type_Tx_Regulator"/>
</dbReference>
<dbReference type="Gene3D" id="1.10.357.10">
    <property type="entry name" value="Tetracycline Repressor, domain 2"/>
    <property type="match status" value="1"/>
</dbReference>
<dbReference type="RefSeq" id="WP_200773145.1">
    <property type="nucleotide sequence ID" value="NZ_CP072329.1"/>
</dbReference>
<evidence type="ECO:0000313" key="5">
    <source>
        <dbReference type="EMBL" id="QUB39234.1"/>
    </source>
</evidence>
<sequence>MDNLNQACVRHIQLMRLSDKQKRVLIASLTLFSEIGFEKTTSLDIARRAEVSEGTVFSYFKTKEGILNALLLVFFDRVIPETIATFTDQKVLCNDESVTVFFRGMIEDRLNFLINNRDIIKILFSRCLIDSSLFEKTGSIVQNNIVTPLNPILDSYKAKGELVNWPNERIIRNLISLMLSYAVPSMLNSTAIDVGKVSDEMIEMLANRIVL</sequence>
<evidence type="ECO:0000256" key="1">
    <source>
        <dbReference type="ARBA" id="ARBA00023125"/>
    </source>
</evidence>
<keyword evidence="1 2" id="KW-0238">DNA-binding</keyword>
<dbReference type="EMBL" id="CP072329">
    <property type="protein sequence ID" value="QUB39234.1"/>
    <property type="molecule type" value="Genomic_DNA"/>
</dbReference>
<dbReference type="PANTHER" id="PTHR43479">
    <property type="entry name" value="ACREF/ENVCD OPERON REPRESSOR-RELATED"/>
    <property type="match status" value="1"/>
</dbReference>
<evidence type="ECO:0000313" key="7">
    <source>
        <dbReference type="Proteomes" id="UP001138780"/>
    </source>
</evidence>
<dbReference type="InterPro" id="IPR001647">
    <property type="entry name" value="HTH_TetR"/>
</dbReference>
<keyword evidence="6" id="KW-1185">Reference proteome</keyword>
<dbReference type="PROSITE" id="PS50977">
    <property type="entry name" value="HTH_TETR_2"/>
    <property type="match status" value="1"/>
</dbReference>
<feature type="domain" description="HTH tetR-type" evidence="3">
    <location>
        <begin position="18"/>
        <end position="78"/>
    </location>
</feature>
<dbReference type="SUPFAM" id="SSF46689">
    <property type="entry name" value="Homeodomain-like"/>
    <property type="match status" value="1"/>
</dbReference>
<reference evidence="4" key="1">
    <citation type="submission" date="2016-12" db="EMBL/GenBank/DDBJ databases">
        <title>Draft genome of Streptococcus lactarius CCUG 66490T type strain.</title>
        <authorList>
            <person name="Salva-Serra F."/>
            <person name="Engstrom-Jakobsson H."/>
            <person name="Thorell K."/>
            <person name="Gomila M."/>
            <person name="Gonzales-Siles L."/>
            <person name="Busquets A."/>
            <person name="Jaen-Luchoro D."/>
            <person name="Karlsson R."/>
            <person name="Kristiansson E."/>
            <person name="Moore E."/>
        </authorList>
    </citation>
    <scope>NUCLEOTIDE SEQUENCE</scope>
    <source>
        <strain evidence="4">CCUG 66490</strain>
    </source>
</reference>
<feature type="DNA-binding region" description="H-T-H motif" evidence="2">
    <location>
        <begin position="41"/>
        <end position="60"/>
    </location>
</feature>
<dbReference type="Pfam" id="PF00440">
    <property type="entry name" value="TetR_N"/>
    <property type="match status" value="1"/>
</dbReference>
<dbReference type="PANTHER" id="PTHR43479:SF11">
    <property type="entry name" value="ACREF_ENVCD OPERON REPRESSOR-RELATED"/>
    <property type="match status" value="1"/>
</dbReference>
<dbReference type="Proteomes" id="UP000676511">
    <property type="component" value="Chromosome"/>
</dbReference>
<protein>
    <submittedName>
        <fullName evidence="4">TetR family transcriptional regulator</fullName>
    </submittedName>
    <submittedName>
        <fullName evidence="5">TetR/AcrR family transcriptional regulator</fullName>
    </submittedName>
</protein>
<dbReference type="GO" id="GO:0003677">
    <property type="term" value="F:DNA binding"/>
    <property type="evidence" value="ECO:0007669"/>
    <property type="project" value="UniProtKB-UniRule"/>
</dbReference>
<dbReference type="EMBL" id="MRXX01000011">
    <property type="protein sequence ID" value="MBK4780204.1"/>
    <property type="molecule type" value="Genomic_DNA"/>
</dbReference>
<evidence type="ECO:0000313" key="4">
    <source>
        <dbReference type="EMBL" id="MBK4780204.1"/>
    </source>
</evidence>
<proteinExistence type="predicted"/>
<name>A0A9X0WQC8_9STRE</name>
<gene>
    <name evidence="4" type="ORF">BTU61_08380</name>
    <name evidence="5" type="ORF">J4854_01920</name>
</gene>
<evidence type="ECO:0000259" key="3">
    <source>
        <dbReference type="PROSITE" id="PS50977"/>
    </source>
</evidence>
<organism evidence="4 7">
    <name type="scientific">Streptococcus lactarius</name>
    <dbReference type="NCBI Taxonomy" id="684066"/>
    <lineage>
        <taxon>Bacteria</taxon>
        <taxon>Bacillati</taxon>
        <taxon>Bacillota</taxon>
        <taxon>Bacilli</taxon>
        <taxon>Lactobacillales</taxon>
        <taxon>Streptococcaceae</taxon>
        <taxon>Streptococcus</taxon>
    </lineage>
</organism>
<dbReference type="AlphaFoldDB" id="A0A9X0WQC8"/>